<protein>
    <submittedName>
        <fullName evidence="4">50S ribosomal protein L20</fullName>
    </submittedName>
</protein>
<evidence type="ECO:0000256" key="3">
    <source>
        <dbReference type="ARBA" id="ARBA00023274"/>
    </source>
</evidence>
<dbReference type="FunFam" id="1.10.1900.20:FF:000001">
    <property type="entry name" value="50S ribosomal protein L20"/>
    <property type="match status" value="1"/>
</dbReference>
<dbReference type="InterPro" id="IPR035566">
    <property type="entry name" value="Ribosomal_protein_bL20_C"/>
</dbReference>
<dbReference type="GO" id="GO:0005840">
    <property type="term" value="C:ribosome"/>
    <property type="evidence" value="ECO:0007669"/>
    <property type="project" value="UniProtKB-KW"/>
</dbReference>
<dbReference type="PRINTS" id="PR00062">
    <property type="entry name" value="RIBOSOMALL20"/>
</dbReference>
<evidence type="ECO:0000256" key="1">
    <source>
        <dbReference type="ARBA" id="ARBA00007698"/>
    </source>
</evidence>
<dbReference type="NCBIfam" id="TIGR01032">
    <property type="entry name" value="rplT_bact"/>
    <property type="match status" value="1"/>
</dbReference>
<dbReference type="PANTHER" id="PTHR10986">
    <property type="entry name" value="39S RIBOSOMAL PROTEIN L20"/>
    <property type="match status" value="1"/>
</dbReference>
<sequence length="114" mass="13063">MARVKGGKIANKHRRSVLKKAKGYRFGRSTKEKEAKVALRKAGVYAFAHRRDKKNDMRKLWNVKMNAALRPLGTTYSKFIDALKKKNIGLDRKILADLAENHPEVFQKVVESVK</sequence>
<comment type="caution">
    <text evidence="4">The sequence shown here is derived from an EMBL/GenBank/DDBJ whole genome shotgun (WGS) entry which is preliminary data.</text>
</comment>
<dbReference type="GO" id="GO:0003735">
    <property type="term" value="F:structural constituent of ribosome"/>
    <property type="evidence" value="ECO:0007669"/>
    <property type="project" value="InterPro"/>
</dbReference>
<accession>A0A644UA12</accession>
<name>A0A644UA12_9ZZZZ</name>
<dbReference type="GO" id="GO:0006412">
    <property type="term" value="P:translation"/>
    <property type="evidence" value="ECO:0007669"/>
    <property type="project" value="InterPro"/>
</dbReference>
<dbReference type="GO" id="GO:0019843">
    <property type="term" value="F:rRNA binding"/>
    <property type="evidence" value="ECO:0007669"/>
    <property type="project" value="InterPro"/>
</dbReference>
<dbReference type="Pfam" id="PF00453">
    <property type="entry name" value="Ribosomal_L20"/>
    <property type="match status" value="1"/>
</dbReference>
<dbReference type="AlphaFoldDB" id="A0A644UA12"/>
<gene>
    <name evidence="4" type="primary">rplT_7</name>
    <name evidence="4" type="ORF">SDC9_21640</name>
</gene>
<organism evidence="4">
    <name type="scientific">bioreactor metagenome</name>
    <dbReference type="NCBI Taxonomy" id="1076179"/>
    <lineage>
        <taxon>unclassified sequences</taxon>
        <taxon>metagenomes</taxon>
        <taxon>ecological metagenomes</taxon>
    </lineage>
</organism>
<reference evidence="4" key="1">
    <citation type="submission" date="2019-08" db="EMBL/GenBank/DDBJ databases">
        <authorList>
            <person name="Kucharzyk K."/>
            <person name="Murdoch R.W."/>
            <person name="Higgins S."/>
            <person name="Loffler F."/>
        </authorList>
    </citation>
    <scope>NUCLEOTIDE SEQUENCE</scope>
</reference>
<dbReference type="Gene3D" id="6.10.160.10">
    <property type="match status" value="1"/>
</dbReference>
<dbReference type="InterPro" id="IPR005813">
    <property type="entry name" value="Ribosomal_bL20"/>
</dbReference>
<dbReference type="GO" id="GO:1990904">
    <property type="term" value="C:ribonucleoprotein complex"/>
    <property type="evidence" value="ECO:0007669"/>
    <property type="project" value="UniProtKB-KW"/>
</dbReference>
<dbReference type="Gene3D" id="1.10.1900.20">
    <property type="entry name" value="Ribosomal protein L20"/>
    <property type="match status" value="1"/>
</dbReference>
<comment type="similarity">
    <text evidence="1">Belongs to the bacterial ribosomal protein bL20 family.</text>
</comment>
<evidence type="ECO:0000256" key="2">
    <source>
        <dbReference type="ARBA" id="ARBA00022980"/>
    </source>
</evidence>
<dbReference type="SUPFAM" id="SSF74731">
    <property type="entry name" value="Ribosomal protein L20"/>
    <property type="match status" value="1"/>
</dbReference>
<keyword evidence="3" id="KW-0687">Ribonucleoprotein</keyword>
<dbReference type="CDD" id="cd07026">
    <property type="entry name" value="Ribosomal_L20"/>
    <property type="match status" value="1"/>
</dbReference>
<proteinExistence type="inferred from homology"/>
<dbReference type="EMBL" id="VSSQ01000092">
    <property type="protein sequence ID" value="MPL75809.1"/>
    <property type="molecule type" value="Genomic_DNA"/>
</dbReference>
<dbReference type="HAMAP" id="MF_00382">
    <property type="entry name" value="Ribosomal_bL20"/>
    <property type="match status" value="1"/>
</dbReference>
<keyword evidence="2 4" id="KW-0689">Ribosomal protein</keyword>
<evidence type="ECO:0000313" key="4">
    <source>
        <dbReference type="EMBL" id="MPL75809.1"/>
    </source>
</evidence>